<gene>
    <name evidence="2" type="ORF">SCHPADRAFT_470807</name>
</gene>
<name>A0A0H2RIM9_9AGAM</name>
<evidence type="ECO:0000313" key="3">
    <source>
        <dbReference type="Proteomes" id="UP000053477"/>
    </source>
</evidence>
<feature type="region of interest" description="Disordered" evidence="1">
    <location>
        <begin position="173"/>
        <end position="374"/>
    </location>
</feature>
<sequence>MKPAHTAYPFDGRLGDFLMWKTKDDPEKRKFYLKQVVVTKTYKAQSYAQFVSNGQTGKVKCEFKCKVPIPPGNVALSSDQVWETTTQSGTWSLGGYTKDQYSFTPLIELQSLEKKPSCPFVRPFEFTKDLVFESVYKHVRPSAEEDSPNPKEEGTVSYTDFAKDAIALKTQTAANASKPAAQTPDNRPSQGKLSLPIDVSLQVPINIGGGEEDADGDQKANMSDDGGQQEPGVASGGAEPSPQQSEEQPCSGAQAPDGIPTQASSTSPETNGGDDNCADQSPPDDGAGQAPPTEQSCPDDQTTCPAPSESPESGASETDNGGGQSCPSDQGDPTPPADTDNSDCNDQQNDCPPVESPDEEPCDDCPSDMQANLC</sequence>
<protein>
    <submittedName>
        <fullName evidence="2">Uncharacterized protein</fullName>
    </submittedName>
</protein>
<reference evidence="2 3" key="1">
    <citation type="submission" date="2015-04" db="EMBL/GenBank/DDBJ databases">
        <title>Complete genome sequence of Schizopora paradoxa KUC8140, a cosmopolitan wood degrader in East Asia.</title>
        <authorList>
            <consortium name="DOE Joint Genome Institute"/>
            <person name="Min B."/>
            <person name="Park H."/>
            <person name="Jang Y."/>
            <person name="Kim J.-J."/>
            <person name="Kim K.H."/>
            <person name="Pangilinan J."/>
            <person name="Lipzen A."/>
            <person name="Riley R."/>
            <person name="Grigoriev I.V."/>
            <person name="Spatafora J.W."/>
            <person name="Choi I.-G."/>
        </authorList>
    </citation>
    <scope>NUCLEOTIDE SEQUENCE [LARGE SCALE GENOMIC DNA]</scope>
    <source>
        <strain evidence="2 3">KUC8140</strain>
    </source>
</reference>
<feature type="compositionally biased region" description="Low complexity" evidence="1">
    <location>
        <begin position="338"/>
        <end position="353"/>
    </location>
</feature>
<dbReference type="EMBL" id="KQ085999">
    <property type="protein sequence ID" value="KLO11487.1"/>
    <property type="molecule type" value="Genomic_DNA"/>
</dbReference>
<feature type="compositionally biased region" description="Polar residues" evidence="1">
    <location>
        <begin position="183"/>
        <end position="192"/>
    </location>
</feature>
<organism evidence="2 3">
    <name type="scientific">Schizopora paradoxa</name>
    <dbReference type="NCBI Taxonomy" id="27342"/>
    <lineage>
        <taxon>Eukaryota</taxon>
        <taxon>Fungi</taxon>
        <taxon>Dikarya</taxon>
        <taxon>Basidiomycota</taxon>
        <taxon>Agaricomycotina</taxon>
        <taxon>Agaricomycetes</taxon>
        <taxon>Hymenochaetales</taxon>
        <taxon>Schizoporaceae</taxon>
        <taxon>Schizopora</taxon>
    </lineage>
</organism>
<keyword evidence="3" id="KW-1185">Reference proteome</keyword>
<feature type="compositionally biased region" description="Polar residues" evidence="1">
    <location>
        <begin position="292"/>
        <end position="304"/>
    </location>
</feature>
<feature type="compositionally biased region" description="Acidic residues" evidence="1">
    <location>
        <begin position="356"/>
        <end position="366"/>
    </location>
</feature>
<feature type="compositionally biased region" description="Polar residues" evidence="1">
    <location>
        <begin position="261"/>
        <end position="270"/>
    </location>
</feature>
<accession>A0A0H2RIM9</accession>
<evidence type="ECO:0000256" key="1">
    <source>
        <dbReference type="SAM" id="MobiDB-lite"/>
    </source>
</evidence>
<dbReference type="Proteomes" id="UP000053477">
    <property type="component" value="Unassembled WGS sequence"/>
</dbReference>
<evidence type="ECO:0000313" key="2">
    <source>
        <dbReference type="EMBL" id="KLO11487.1"/>
    </source>
</evidence>
<feature type="compositionally biased region" description="Low complexity" evidence="1">
    <location>
        <begin position="305"/>
        <end position="317"/>
    </location>
</feature>
<dbReference type="InParanoid" id="A0A0H2RIM9"/>
<dbReference type="AlphaFoldDB" id="A0A0H2RIM9"/>
<proteinExistence type="predicted"/>